<evidence type="ECO:0000313" key="3">
    <source>
        <dbReference type="Proteomes" id="UP000070250"/>
    </source>
</evidence>
<evidence type="ECO:0000313" key="2">
    <source>
        <dbReference type="EMBL" id="AMN47874.1"/>
    </source>
</evidence>
<dbReference type="Proteomes" id="UP000070250">
    <property type="component" value="Chromosome"/>
</dbReference>
<dbReference type="OrthoDB" id="7066004at2"/>
<keyword evidence="1" id="KW-0472">Membrane</keyword>
<dbReference type="EMBL" id="CP011971">
    <property type="protein sequence ID" value="AMN47874.1"/>
    <property type="molecule type" value="Genomic_DNA"/>
</dbReference>
<dbReference type="RefSeq" id="WP_066921609.1">
    <property type="nucleotide sequence ID" value="NZ_CP011971.1"/>
</dbReference>
<feature type="transmembrane region" description="Helical" evidence="1">
    <location>
        <begin position="86"/>
        <end position="105"/>
    </location>
</feature>
<proteinExistence type="predicted"/>
<sequence length="109" mass="11890">MAVPWLQIVQLVPSIVEVSRDLLKSARRMPAATTAAELAQLQGEDALLARLQALEENERRQAELISQMAQQLDGLTRAATALHRRVIWLTAGLAIALLLGLSALFPGLR</sequence>
<organism evidence="2 3">
    <name type="scientific">Steroidobacter denitrificans</name>
    <dbReference type="NCBI Taxonomy" id="465721"/>
    <lineage>
        <taxon>Bacteria</taxon>
        <taxon>Pseudomonadati</taxon>
        <taxon>Pseudomonadota</taxon>
        <taxon>Gammaproteobacteria</taxon>
        <taxon>Steroidobacterales</taxon>
        <taxon>Steroidobacteraceae</taxon>
        <taxon>Steroidobacter</taxon>
    </lineage>
</organism>
<reference evidence="2 3" key="1">
    <citation type="submission" date="2015-06" db="EMBL/GenBank/DDBJ databases">
        <title>A Comprehensive Approach to Explore the Metabolic and Phylogenetic Diversity of Bacterial Steroid Degradation in the Environment: Testosterone as an Example.</title>
        <authorList>
            <person name="Yang F.-C."/>
            <person name="Chen Y.-L."/>
            <person name="Yu C.-P."/>
            <person name="Tang S.-L."/>
            <person name="Wang P.-H."/>
            <person name="Ismail W."/>
            <person name="Wang C.-H."/>
            <person name="Yang C.-Y."/>
            <person name="Chiang Y.-R."/>
        </authorList>
    </citation>
    <scope>NUCLEOTIDE SEQUENCE [LARGE SCALE GENOMIC DNA]</scope>
    <source>
        <strain evidence="2 3">DSM 18526</strain>
    </source>
</reference>
<protein>
    <submittedName>
        <fullName evidence="2">Uncharacterized protein</fullName>
    </submittedName>
</protein>
<keyword evidence="1" id="KW-0812">Transmembrane</keyword>
<name>A0A127FBT5_STEDE</name>
<dbReference type="KEGG" id="sdf:ACG33_12345"/>
<keyword evidence="1" id="KW-1133">Transmembrane helix</keyword>
<accession>A0A127FBT5</accession>
<keyword evidence="3" id="KW-1185">Reference proteome</keyword>
<evidence type="ECO:0000256" key="1">
    <source>
        <dbReference type="SAM" id="Phobius"/>
    </source>
</evidence>
<gene>
    <name evidence="2" type="ORF">ACG33_12345</name>
</gene>
<dbReference type="AlphaFoldDB" id="A0A127FBT5"/>